<feature type="transmembrane region" description="Helical" evidence="1">
    <location>
        <begin position="79"/>
        <end position="99"/>
    </location>
</feature>
<reference evidence="3" key="1">
    <citation type="submission" date="2019-06" db="EMBL/GenBank/DDBJ databases">
        <title>Gordonia isolated from sludge of a wastewater treatment plant.</title>
        <authorList>
            <person name="Tamura T."/>
            <person name="Aoyama K."/>
            <person name="Kang Y."/>
            <person name="Saito S."/>
            <person name="Akiyama N."/>
            <person name="Yazawa K."/>
            <person name="Gonoi T."/>
            <person name="Mikami Y."/>
        </authorList>
    </citation>
    <scope>NUCLEOTIDE SEQUENCE [LARGE SCALE GENOMIC DNA]</scope>
    <source>
        <strain evidence="3">NBRC 107696</strain>
    </source>
</reference>
<sequence length="128" mass="12966">MLIAGLVFAAVAALIHVFIFYLESVAWTTPRARAVFGTSQQEAEATKALALNQGFYNLFLAVSIALGIVLVAAGQKAVGSTLVFAGAGSMVAAGLVLIVSDRSKASAALKQLVPPAIGVVLLAVGLLG</sequence>
<keyword evidence="1" id="KW-1133">Transmembrane helix</keyword>
<keyword evidence="1" id="KW-0472">Membrane</keyword>
<comment type="caution">
    <text evidence="2">The sequence shown here is derived from an EMBL/GenBank/DDBJ whole genome shotgun (WGS) entry which is preliminary data.</text>
</comment>
<accession>A0A7I9V9W0</accession>
<protein>
    <recommendedName>
        <fullName evidence="4">Epimerase</fullName>
    </recommendedName>
</protein>
<proteinExistence type="predicted"/>
<dbReference type="Proteomes" id="UP000444960">
    <property type="component" value="Unassembled WGS sequence"/>
</dbReference>
<name>A0A7I9V9W0_9ACTN</name>
<feature type="transmembrane region" description="Helical" evidence="1">
    <location>
        <begin position="6"/>
        <end position="23"/>
    </location>
</feature>
<organism evidence="2 3">
    <name type="scientific">Gordonia spumicola</name>
    <dbReference type="NCBI Taxonomy" id="589161"/>
    <lineage>
        <taxon>Bacteria</taxon>
        <taxon>Bacillati</taxon>
        <taxon>Actinomycetota</taxon>
        <taxon>Actinomycetes</taxon>
        <taxon>Mycobacteriales</taxon>
        <taxon>Gordoniaceae</taxon>
        <taxon>Gordonia</taxon>
    </lineage>
</organism>
<gene>
    <name evidence="2" type="ORF">nbrc107696_25510</name>
</gene>
<evidence type="ECO:0000313" key="2">
    <source>
        <dbReference type="EMBL" id="GEE02105.1"/>
    </source>
</evidence>
<evidence type="ECO:0008006" key="4">
    <source>
        <dbReference type="Google" id="ProtNLM"/>
    </source>
</evidence>
<evidence type="ECO:0000256" key="1">
    <source>
        <dbReference type="SAM" id="Phobius"/>
    </source>
</evidence>
<dbReference type="OrthoDB" id="9803832at2"/>
<keyword evidence="1" id="KW-0812">Transmembrane</keyword>
<keyword evidence="3" id="KW-1185">Reference proteome</keyword>
<dbReference type="AlphaFoldDB" id="A0A7I9V9W0"/>
<dbReference type="PANTHER" id="PTHR38446:SF1">
    <property type="entry name" value="BLL0914 PROTEIN"/>
    <property type="match status" value="1"/>
</dbReference>
<evidence type="ECO:0000313" key="3">
    <source>
        <dbReference type="Proteomes" id="UP000444960"/>
    </source>
</evidence>
<feature type="transmembrane region" description="Helical" evidence="1">
    <location>
        <begin position="55"/>
        <end position="73"/>
    </location>
</feature>
<dbReference type="InterPro" id="IPR009732">
    <property type="entry name" value="DUF1304"/>
</dbReference>
<dbReference type="EMBL" id="BJOV01000005">
    <property type="protein sequence ID" value="GEE02105.1"/>
    <property type="molecule type" value="Genomic_DNA"/>
</dbReference>
<dbReference type="RefSeq" id="WP_161895860.1">
    <property type="nucleotide sequence ID" value="NZ_BJOV01000005.1"/>
</dbReference>
<dbReference type="PANTHER" id="PTHR38446">
    <property type="entry name" value="BLL0914 PROTEIN"/>
    <property type="match status" value="1"/>
</dbReference>
<dbReference type="Pfam" id="PF06993">
    <property type="entry name" value="DUF1304"/>
    <property type="match status" value="1"/>
</dbReference>